<dbReference type="PANTHER" id="PTHR12983:SF9">
    <property type="entry name" value="E3 UBIQUITIN-PROTEIN LIGASE RNF10"/>
    <property type="match status" value="1"/>
</dbReference>
<evidence type="ECO:0000256" key="6">
    <source>
        <dbReference type="ARBA" id="ARBA00012483"/>
    </source>
</evidence>
<evidence type="ECO:0000256" key="10">
    <source>
        <dbReference type="ARBA" id="ARBA00022771"/>
    </source>
</evidence>
<feature type="region of interest" description="Disordered" evidence="18">
    <location>
        <begin position="1"/>
        <end position="80"/>
    </location>
</feature>
<sequence>MDKKGSRSVQSSSKGLSTDSKKNQDGGGGKLWPRGGRRREPNGGTYTAKNETSRKPNPQKGKTIDKRPRPRGTYHSGSLAGKEISGLEECDAELGSVFVQGSKKQSLNHLLNFHYVPREGQNANSRRSVGTKLGHRWLTTIKHKYNKEQFLQANCQFIVKSSGNYKQYMNSPDTLVEWDLVEQVNVQVSDSPSCPICLYPPVAAKMTRCGHVYCWFCILHYLALTDKTWRKCPICYEAIHKQDLKSVVSIIHPSLTVNDMITFKLMKRLRGSLIAYPVGETIRDDDQVIFNMSEKEVSNIHCKLLLADKNEVLTIIERERCELQASLAEDENSPEKCFIEEALRLLQARENAVFSELDSETHNVKCDVLYPVASENQRVNLKENIKNREKNDSICENLDTNDSVVEQGNINVEDLDISQPKIPSNQQVKYFYFYQASDGQHIYLHAINARMLEHCYGSLEMAPKIISGRIIEKEGGSMTEELRNRLRYLQHLPVTCQFEVAEIQLREPVISKDTLNIFHDQLEIRRKRRQKRAREEKRREKRIYEEENRTFMGKFPDAKICLTSPDQFPEVGFEPLNPRTDSESTPHSERSFSPIRDGSSANTPSSSLSGSLNAENEYSGPSFAKMVSSVKKPSIKWPELKPDNKPLPPQRLINVTGAKAIPNTVKIKKQSDSEPESEDYVPVPQFSRSFGDAIALALKKASLSKDGGEQAQSGKKKKKNKQKVLFATTMA</sequence>
<feature type="non-terminal residue" evidence="20">
    <location>
        <position position="731"/>
    </location>
</feature>
<keyword evidence="21" id="KW-1185">Reference proteome</keyword>
<dbReference type="EC" id="2.3.2.27" evidence="6"/>
<organism evidence="20 21">
    <name type="scientific">Oryctes borbonicus</name>
    <dbReference type="NCBI Taxonomy" id="1629725"/>
    <lineage>
        <taxon>Eukaryota</taxon>
        <taxon>Metazoa</taxon>
        <taxon>Ecdysozoa</taxon>
        <taxon>Arthropoda</taxon>
        <taxon>Hexapoda</taxon>
        <taxon>Insecta</taxon>
        <taxon>Pterygota</taxon>
        <taxon>Neoptera</taxon>
        <taxon>Endopterygota</taxon>
        <taxon>Coleoptera</taxon>
        <taxon>Polyphaga</taxon>
        <taxon>Scarabaeiformia</taxon>
        <taxon>Scarabaeidae</taxon>
        <taxon>Dynastinae</taxon>
        <taxon>Oryctes</taxon>
    </lineage>
</organism>
<keyword evidence="12" id="KW-0862">Zinc</keyword>
<evidence type="ECO:0000256" key="8">
    <source>
        <dbReference type="ARBA" id="ARBA00022679"/>
    </source>
</evidence>
<dbReference type="Gene3D" id="3.30.40.10">
    <property type="entry name" value="Zinc/RING finger domain, C3HC4 (zinc finger)"/>
    <property type="match status" value="1"/>
</dbReference>
<evidence type="ECO:0000256" key="1">
    <source>
        <dbReference type="ARBA" id="ARBA00000900"/>
    </source>
</evidence>
<keyword evidence="17" id="KW-0175">Coiled coil</keyword>
<keyword evidence="9" id="KW-0479">Metal-binding</keyword>
<keyword evidence="8" id="KW-0808">Transferase</keyword>
<feature type="compositionally biased region" description="Basic and acidic residues" evidence="18">
    <location>
        <begin position="580"/>
        <end position="590"/>
    </location>
</feature>
<dbReference type="GO" id="GO:0008270">
    <property type="term" value="F:zinc ion binding"/>
    <property type="evidence" value="ECO:0007669"/>
    <property type="project" value="UniProtKB-KW"/>
</dbReference>
<dbReference type="SUPFAM" id="SSF57850">
    <property type="entry name" value="RING/U-box"/>
    <property type="match status" value="1"/>
</dbReference>
<dbReference type="GO" id="GO:0061630">
    <property type="term" value="F:ubiquitin protein ligase activity"/>
    <property type="evidence" value="ECO:0007669"/>
    <property type="project" value="UniProtKB-EC"/>
</dbReference>
<reference evidence="20 21" key="1">
    <citation type="submission" date="2015-09" db="EMBL/GenBank/DDBJ databases">
        <title>Draft genome of the scarab beetle Oryctes borbonicus.</title>
        <authorList>
            <person name="Meyer J.M."/>
            <person name="Markov G.V."/>
            <person name="Baskaran P."/>
            <person name="Herrmann M."/>
            <person name="Sommer R.J."/>
            <person name="Roedelsperger C."/>
        </authorList>
    </citation>
    <scope>NUCLEOTIDE SEQUENCE [LARGE SCALE GENOMIC DNA]</scope>
    <source>
        <strain evidence="20">OB123</strain>
        <tissue evidence="20">Whole animal</tissue>
    </source>
</reference>
<dbReference type="PROSITE" id="PS50089">
    <property type="entry name" value="ZF_RING_2"/>
    <property type="match status" value="1"/>
</dbReference>
<evidence type="ECO:0000256" key="4">
    <source>
        <dbReference type="ARBA" id="ARBA00004906"/>
    </source>
</evidence>
<keyword evidence="10 16" id="KW-0863">Zinc-finger</keyword>
<feature type="coiled-coil region" evidence="17">
    <location>
        <begin position="519"/>
        <end position="550"/>
    </location>
</feature>
<comment type="subcellular location">
    <subcellularLocation>
        <location evidence="3">Cytoplasm</location>
    </subcellularLocation>
    <subcellularLocation>
        <location evidence="2">Nucleus</location>
    </subcellularLocation>
</comment>
<accession>A0A0T6B794</accession>
<evidence type="ECO:0000256" key="5">
    <source>
        <dbReference type="ARBA" id="ARBA00008117"/>
    </source>
</evidence>
<dbReference type="InterPro" id="IPR001841">
    <property type="entry name" value="Znf_RING"/>
</dbReference>
<evidence type="ECO:0000256" key="13">
    <source>
        <dbReference type="ARBA" id="ARBA00023242"/>
    </source>
</evidence>
<evidence type="ECO:0000256" key="17">
    <source>
        <dbReference type="SAM" id="Coils"/>
    </source>
</evidence>
<gene>
    <name evidence="20" type="ORF">AMK59_4159</name>
</gene>
<feature type="domain" description="RING-type" evidence="19">
    <location>
        <begin position="194"/>
        <end position="235"/>
    </location>
</feature>
<feature type="region of interest" description="Disordered" evidence="18">
    <location>
        <begin position="569"/>
        <end position="614"/>
    </location>
</feature>
<comment type="catalytic activity">
    <reaction evidence="1">
        <text>S-ubiquitinyl-[E2 ubiquitin-conjugating enzyme]-L-cysteine + [acceptor protein]-L-lysine = [E2 ubiquitin-conjugating enzyme]-L-cysteine + N(6)-ubiquitinyl-[acceptor protein]-L-lysine.</text>
        <dbReference type="EC" id="2.3.2.27"/>
    </reaction>
</comment>
<comment type="caution">
    <text evidence="20">The sequence shown here is derived from an EMBL/GenBank/DDBJ whole genome shotgun (WGS) entry which is preliminary data.</text>
</comment>
<dbReference type="GO" id="GO:0000976">
    <property type="term" value="F:transcription cis-regulatory region binding"/>
    <property type="evidence" value="ECO:0007669"/>
    <property type="project" value="TreeGrafter"/>
</dbReference>
<evidence type="ECO:0000256" key="2">
    <source>
        <dbReference type="ARBA" id="ARBA00004123"/>
    </source>
</evidence>
<evidence type="ECO:0000256" key="18">
    <source>
        <dbReference type="SAM" id="MobiDB-lite"/>
    </source>
</evidence>
<dbReference type="PANTHER" id="PTHR12983">
    <property type="entry name" value="RING FINGER 10 FAMILY MEMBER"/>
    <property type="match status" value="1"/>
</dbReference>
<evidence type="ECO:0000256" key="14">
    <source>
        <dbReference type="ARBA" id="ARBA00035131"/>
    </source>
</evidence>
<dbReference type="Pfam" id="PF00097">
    <property type="entry name" value="zf-C3HC4"/>
    <property type="match status" value="1"/>
</dbReference>
<dbReference type="EMBL" id="LJIG01009385">
    <property type="protein sequence ID" value="KRT83186.1"/>
    <property type="molecule type" value="Genomic_DNA"/>
</dbReference>
<feature type="compositionally biased region" description="Polar residues" evidence="18">
    <location>
        <begin position="7"/>
        <end position="18"/>
    </location>
</feature>
<evidence type="ECO:0000256" key="16">
    <source>
        <dbReference type="PROSITE-ProRule" id="PRU00175"/>
    </source>
</evidence>
<evidence type="ECO:0000256" key="9">
    <source>
        <dbReference type="ARBA" id="ARBA00022723"/>
    </source>
</evidence>
<proteinExistence type="inferred from homology"/>
<dbReference type="Proteomes" id="UP000051574">
    <property type="component" value="Unassembled WGS sequence"/>
</dbReference>
<evidence type="ECO:0000313" key="20">
    <source>
        <dbReference type="EMBL" id="KRT83186.1"/>
    </source>
</evidence>
<dbReference type="InterPro" id="IPR018957">
    <property type="entry name" value="Znf_C3HC4_RING-type"/>
</dbReference>
<dbReference type="InterPro" id="IPR039739">
    <property type="entry name" value="MAG2/RNF10"/>
</dbReference>
<dbReference type="FunFam" id="3.30.40.10:FF:000112">
    <property type="entry name" value="RING finger protein 10"/>
    <property type="match status" value="1"/>
</dbReference>
<evidence type="ECO:0000313" key="21">
    <source>
        <dbReference type="Proteomes" id="UP000051574"/>
    </source>
</evidence>
<evidence type="ECO:0000256" key="12">
    <source>
        <dbReference type="ARBA" id="ARBA00022833"/>
    </source>
</evidence>
<dbReference type="GO" id="GO:0045944">
    <property type="term" value="P:positive regulation of transcription by RNA polymerase II"/>
    <property type="evidence" value="ECO:0007669"/>
    <property type="project" value="TreeGrafter"/>
</dbReference>
<evidence type="ECO:0000259" key="19">
    <source>
        <dbReference type="PROSITE" id="PS50089"/>
    </source>
</evidence>
<dbReference type="InterPro" id="IPR017907">
    <property type="entry name" value="Znf_RING_CS"/>
</dbReference>
<comment type="pathway">
    <text evidence="4">Protein modification; protein ubiquitination.</text>
</comment>
<dbReference type="OrthoDB" id="10064108at2759"/>
<dbReference type="InterPro" id="IPR013083">
    <property type="entry name" value="Znf_RING/FYVE/PHD"/>
</dbReference>
<name>A0A0T6B794_9SCAR</name>
<dbReference type="SMART" id="SM00184">
    <property type="entry name" value="RING"/>
    <property type="match status" value="1"/>
</dbReference>
<evidence type="ECO:0000256" key="11">
    <source>
        <dbReference type="ARBA" id="ARBA00022786"/>
    </source>
</evidence>
<dbReference type="GO" id="GO:0005634">
    <property type="term" value="C:nucleus"/>
    <property type="evidence" value="ECO:0007669"/>
    <property type="project" value="UniProtKB-SubCell"/>
</dbReference>
<keyword evidence="13" id="KW-0539">Nucleus</keyword>
<keyword evidence="7" id="KW-0963">Cytoplasm</keyword>
<comment type="similarity">
    <text evidence="5">Belongs to the RNF10 family.</text>
</comment>
<dbReference type="GO" id="GO:0005737">
    <property type="term" value="C:cytoplasm"/>
    <property type="evidence" value="ECO:0007669"/>
    <property type="project" value="UniProtKB-SubCell"/>
</dbReference>
<feature type="region of interest" description="Disordered" evidence="18">
    <location>
        <begin position="702"/>
        <end position="731"/>
    </location>
</feature>
<dbReference type="AlphaFoldDB" id="A0A0T6B794"/>
<evidence type="ECO:0000256" key="7">
    <source>
        <dbReference type="ARBA" id="ARBA00022490"/>
    </source>
</evidence>
<dbReference type="PROSITE" id="PS00518">
    <property type="entry name" value="ZF_RING_1"/>
    <property type="match status" value="1"/>
</dbReference>
<protein>
    <recommendedName>
        <fullName evidence="14">E3 ubiquitin-protein ligase RNF10</fullName>
        <ecNumber evidence="6">2.3.2.27</ecNumber>
    </recommendedName>
    <alternativeName>
        <fullName evidence="15">RING finger protein 10</fullName>
    </alternativeName>
</protein>
<evidence type="ECO:0000256" key="15">
    <source>
        <dbReference type="ARBA" id="ARBA00035390"/>
    </source>
</evidence>
<evidence type="ECO:0000256" key="3">
    <source>
        <dbReference type="ARBA" id="ARBA00004496"/>
    </source>
</evidence>
<dbReference type="CDD" id="cd16536">
    <property type="entry name" value="RING-HC_RNF10"/>
    <property type="match status" value="1"/>
</dbReference>
<feature type="compositionally biased region" description="Polar residues" evidence="18">
    <location>
        <begin position="599"/>
        <end position="614"/>
    </location>
</feature>
<keyword evidence="11" id="KW-0833">Ubl conjugation pathway</keyword>